<feature type="domain" description="OBG-type G" evidence="2">
    <location>
        <begin position="24"/>
        <end position="334"/>
    </location>
</feature>
<keyword evidence="1" id="KW-0547">Nucleotide-binding</keyword>
<dbReference type="Gene3D" id="3.10.20.30">
    <property type="match status" value="1"/>
</dbReference>
<dbReference type="SUPFAM" id="SSF52540">
    <property type="entry name" value="P-loop containing nucleoside triphosphate hydrolases"/>
    <property type="match status" value="1"/>
</dbReference>
<accession>A0ABP0KZN0</accession>
<dbReference type="Gene3D" id="3.40.50.300">
    <property type="entry name" value="P-loop containing nucleotide triphosphate hydrolases"/>
    <property type="match status" value="1"/>
</dbReference>
<dbReference type="PANTHER" id="PTHR23305:SF11">
    <property type="entry name" value="OBG-LIKE ATPASE 1"/>
    <property type="match status" value="1"/>
</dbReference>
<evidence type="ECO:0000259" key="2">
    <source>
        <dbReference type="PROSITE" id="PS51710"/>
    </source>
</evidence>
<dbReference type="InterPro" id="IPR012675">
    <property type="entry name" value="Beta-grasp_dom_sf"/>
</dbReference>
<evidence type="ECO:0000313" key="5">
    <source>
        <dbReference type="Proteomes" id="UP001642484"/>
    </source>
</evidence>
<evidence type="ECO:0000259" key="3">
    <source>
        <dbReference type="PROSITE" id="PS51880"/>
    </source>
</evidence>
<keyword evidence="5" id="KW-1185">Reference proteome</keyword>
<dbReference type="SUPFAM" id="SSF81271">
    <property type="entry name" value="TGS-like"/>
    <property type="match status" value="1"/>
</dbReference>
<gene>
    <name evidence="4" type="ORF">CCMP2556_LOCUS18620</name>
</gene>
<dbReference type="InterPro" id="IPR023192">
    <property type="entry name" value="TGS-like_dom_sf"/>
</dbReference>
<comment type="caution">
    <text evidence="4">The sequence shown here is derived from an EMBL/GenBank/DDBJ whole genome shotgun (WGS) entry which is preliminary data.</text>
</comment>
<dbReference type="Pfam" id="PF06071">
    <property type="entry name" value="YchF-GTPase_C"/>
    <property type="match status" value="1"/>
</dbReference>
<dbReference type="PROSITE" id="PS51710">
    <property type="entry name" value="G_OBG"/>
    <property type="match status" value="1"/>
</dbReference>
<evidence type="ECO:0008006" key="6">
    <source>
        <dbReference type="Google" id="ProtNLM"/>
    </source>
</evidence>
<proteinExistence type="predicted"/>
<dbReference type="CDD" id="cd04867">
    <property type="entry name" value="TGS_YchF_OLA1"/>
    <property type="match status" value="1"/>
</dbReference>
<sequence length="445" mass="50224">MPPKKKAEEEAIGPWMLGRWSRALKVGLVGMPNVGKSTLYNTLSKSHHSKTANVPFCTIDPTETRAFLEDERFDWLVAQHKPKSEVKAFVTVVDIAGLISGAHKGEGLGNAFLSHIQSVDGICHVMRAFEDDDVIHAEDTVDPVRDINTICAELRLKDISYMKGKVEFHKKGHAAARTKSPAHLKKWEEELECMEKIIAWLEEGKDVKNGMDQWTTKDIEFLNDYGLLTAKPCMYAVNMNKHDYCRKKLLRTKLMNRMNSVASGKVVFAQKVCGLKEWRVHLTEKSRAVPRNKFLKPIYEWVQANSPGSAIIPYCGAYEEELQDMETEEDREKQLKEDGVTSAMPKMISTAFHMVHLINFFTAGPDEVKAWTVRKGFKAPQAAGVIHTDFEKGFIMAEVMSFTDLKELGSEANVKAAGKYRQEGKNYEVQSGDVIFFKFNLGKGK</sequence>
<dbReference type="EMBL" id="CAXAMN010010657">
    <property type="protein sequence ID" value="CAK9032279.1"/>
    <property type="molecule type" value="Genomic_DNA"/>
</dbReference>
<dbReference type="PANTHER" id="PTHR23305">
    <property type="entry name" value="OBG GTPASE FAMILY"/>
    <property type="match status" value="1"/>
</dbReference>
<dbReference type="InterPro" id="IPR031167">
    <property type="entry name" value="G_OBG"/>
</dbReference>
<feature type="domain" description="TGS" evidence="3">
    <location>
        <begin position="356"/>
        <end position="439"/>
    </location>
</feature>
<evidence type="ECO:0000313" key="4">
    <source>
        <dbReference type="EMBL" id="CAK9032279.1"/>
    </source>
</evidence>
<dbReference type="Gene3D" id="1.10.150.300">
    <property type="entry name" value="TGS-like domain"/>
    <property type="match status" value="1"/>
</dbReference>
<name>A0ABP0KZN0_9DINO</name>
<dbReference type="InterPro" id="IPR013029">
    <property type="entry name" value="YchF_C"/>
</dbReference>
<dbReference type="InterPro" id="IPR012676">
    <property type="entry name" value="TGS-like"/>
</dbReference>
<dbReference type="InterPro" id="IPR041706">
    <property type="entry name" value="YchF_N"/>
</dbReference>
<dbReference type="PROSITE" id="PS51880">
    <property type="entry name" value="TGS"/>
    <property type="match status" value="1"/>
</dbReference>
<dbReference type="Pfam" id="PF01926">
    <property type="entry name" value="MMR_HSR1"/>
    <property type="match status" value="1"/>
</dbReference>
<dbReference type="InterPro" id="IPR006073">
    <property type="entry name" value="GTP-bd"/>
</dbReference>
<organism evidence="4 5">
    <name type="scientific">Durusdinium trenchii</name>
    <dbReference type="NCBI Taxonomy" id="1381693"/>
    <lineage>
        <taxon>Eukaryota</taxon>
        <taxon>Sar</taxon>
        <taxon>Alveolata</taxon>
        <taxon>Dinophyceae</taxon>
        <taxon>Suessiales</taxon>
        <taxon>Symbiodiniaceae</taxon>
        <taxon>Durusdinium</taxon>
    </lineage>
</organism>
<protein>
    <recommendedName>
        <fullName evidence="6">Obg-like ATPase 1</fullName>
    </recommendedName>
</protein>
<dbReference type="Proteomes" id="UP001642484">
    <property type="component" value="Unassembled WGS sequence"/>
</dbReference>
<reference evidence="4 5" key="1">
    <citation type="submission" date="2024-02" db="EMBL/GenBank/DDBJ databases">
        <authorList>
            <person name="Chen Y."/>
            <person name="Shah S."/>
            <person name="Dougan E. K."/>
            <person name="Thang M."/>
            <person name="Chan C."/>
        </authorList>
    </citation>
    <scope>NUCLEOTIDE SEQUENCE [LARGE SCALE GENOMIC DNA]</scope>
</reference>
<evidence type="ECO:0000256" key="1">
    <source>
        <dbReference type="ARBA" id="ARBA00022741"/>
    </source>
</evidence>
<dbReference type="PRINTS" id="PR00326">
    <property type="entry name" value="GTP1OBG"/>
</dbReference>
<dbReference type="InterPro" id="IPR027417">
    <property type="entry name" value="P-loop_NTPase"/>
</dbReference>
<dbReference type="InterPro" id="IPR004095">
    <property type="entry name" value="TGS"/>
</dbReference>
<dbReference type="CDD" id="cd01900">
    <property type="entry name" value="YchF"/>
    <property type="match status" value="1"/>
</dbReference>